<evidence type="ECO:0000256" key="5">
    <source>
        <dbReference type="ARBA" id="ARBA00029447"/>
    </source>
</evidence>
<evidence type="ECO:0000256" key="3">
    <source>
        <dbReference type="ARBA" id="ARBA00023136"/>
    </source>
</evidence>
<dbReference type="Proteomes" id="UP001282284">
    <property type="component" value="Unassembled WGS sequence"/>
</dbReference>
<reference evidence="10 11" key="1">
    <citation type="submission" date="2023-06" db="EMBL/GenBank/DDBJ databases">
        <title>Sporosarcina sp. nov., isolated from Korean traditional fermented seafood 'Jeotgal'.</title>
        <authorList>
            <person name="Yang A.I."/>
            <person name="Shin N.-R."/>
        </authorList>
    </citation>
    <scope>NUCLEOTIDE SEQUENCE [LARGE SCALE GENOMIC DNA]</scope>
    <source>
        <strain evidence="10 11">KCTC13119</strain>
    </source>
</reference>
<dbReference type="PANTHER" id="PTHR32089:SF112">
    <property type="entry name" value="LYSOZYME-LIKE PROTEIN-RELATED"/>
    <property type="match status" value="1"/>
</dbReference>
<gene>
    <name evidence="10" type="ORF">QT711_08330</name>
</gene>
<keyword evidence="4 6" id="KW-0807">Transducer</keyword>
<evidence type="ECO:0000313" key="10">
    <source>
        <dbReference type="EMBL" id="MDW0113192.1"/>
    </source>
</evidence>
<evidence type="ECO:0000256" key="7">
    <source>
        <dbReference type="SAM" id="Phobius"/>
    </source>
</evidence>
<dbReference type="InterPro" id="IPR003660">
    <property type="entry name" value="HAMP_dom"/>
</dbReference>
<keyword evidence="7" id="KW-0812">Transmembrane</keyword>
<evidence type="ECO:0000256" key="4">
    <source>
        <dbReference type="ARBA" id="ARBA00023224"/>
    </source>
</evidence>
<accession>A0ABU4G9Y3</accession>
<evidence type="ECO:0000259" key="8">
    <source>
        <dbReference type="PROSITE" id="PS50111"/>
    </source>
</evidence>
<dbReference type="SMART" id="SM00283">
    <property type="entry name" value="MA"/>
    <property type="match status" value="1"/>
</dbReference>
<keyword evidence="2" id="KW-1003">Cell membrane</keyword>
<dbReference type="PANTHER" id="PTHR32089">
    <property type="entry name" value="METHYL-ACCEPTING CHEMOTAXIS PROTEIN MCPB"/>
    <property type="match status" value="1"/>
</dbReference>
<dbReference type="Gene3D" id="6.10.340.10">
    <property type="match status" value="1"/>
</dbReference>
<feature type="domain" description="Methyl-accepting transducer" evidence="8">
    <location>
        <begin position="278"/>
        <end position="528"/>
    </location>
</feature>
<keyword evidence="3 7" id="KW-0472">Membrane</keyword>
<feature type="transmembrane region" description="Helical" evidence="7">
    <location>
        <begin position="187"/>
        <end position="209"/>
    </location>
</feature>
<dbReference type="PROSITE" id="PS50885">
    <property type="entry name" value="HAMP"/>
    <property type="match status" value="1"/>
</dbReference>
<comment type="caution">
    <text evidence="10">The sequence shown here is derived from an EMBL/GenBank/DDBJ whole genome shotgun (WGS) entry which is preliminary data.</text>
</comment>
<evidence type="ECO:0000259" key="9">
    <source>
        <dbReference type="PROSITE" id="PS50885"/>
    </source>
</evidence>
<dbReference type="PROSITE" id="PS50111">
    <property type="entry name" value="CHEMOTAXIS_TRANSDUC_2"/>
    <property type="match status" value="1"/>
</dbReference>
<dbReference type="Pfam" id="PF00672">
    <property type="entry name" value="HAMP"/>
    <property type="match status" value="1"/>
</dbReference>
<dbReference type="EMBL" id="JAUBDI010000006">
    <property type="protein sequence ID" value="MDW0113192.1"/>
    <property type="molecule type" value="Genomic_DNA"/>
</dbReference>
<keyword evidence="11" id="KW-1185">Reference proteome</keyword>
<evidence type="ECO:0000313" key="11">
    <source>
        <dbReference type="Proteomes" id="UP001282284"/>
    </source>
</evidence>
<dbReference type="SUPFAM" id="SSF58104">
    <property type="entry name" value="Methyl-accepting chemotaxis protein (MCP) signaling domain"/>
    <property type="match status" value="1"/>
</dbReference>
<comment type="similarity">
    <text evidence="5">Belongs to the methyl-accepting chemotaxis (MCP) protein family.</text>
</comment>
<proteinExistence type="inferred from homology"/>
<dbReference type="Gene3D" id="1.10.287.950">
    <property type="entry name" value="Methyl-accepting chemotaxis protein"/>
    <property type="match status" value="1"/>
</dbReference>
<keyword evidence="7" id="KW-1133">Transmembrane helix</keyword>
<dbReference type="RefSeq" id="WP_317943381.1">
    <property type="nucleotide sequence ID" value="NZ_JAUBDI010000006.1"/>
</dbReference>
<comment type="subcellular location">
    <subcellularLocation>
        <location evidence="1">Cell membrane</location>
    </subcellularLocation>
</comment>
<evidence type="ECO:0000256" key="2">
    <source>
        <dbReference type="ARBA" id="ARBA00022475"/>
    </source>
</evidence>
<feature type="transmembrane region" description="Helical" evidence="7">
    <location>
        <begin position="14"/>
        <end position="34"/>
    </location>
</feature>
<evidence type="ECO:0000256" key="6">
    <source>
        <dbReference type="PROSITE-ProRule" id="PRU00284"/>
    </source>
</evidence>
<dbReference type="CDD" id="cd06225">
    <property type="entry name" value="HAMP"/>
    <property type="match status" value="1"/>
</dbReference>
<sequence length="564" mass="61471">MKTFIRLDSIRKKILFGFAVSIIFTAIYSSFIYYTNKKVNKEIEQMVNEELQLLTAYDKVSASFPIRLGAVRGYLLSGSAPLKGVFEDYTTLAMGYEETIRSIDSNEEFEALIKRTEAWRNSIKTDVFDVYDKGKKQLAIQNSIALSNESKEIHAGFEKLSNDSHEAMKKKSDQIISEGSAAIRNGVIFSCIVTVISILIALFTARVISKPINFVADRMNLIANGDISQELLVTKSEDEVGQLVQATNDMQVKMHTILNRIHEVSNTVLAHSEELTQSSNEVKAGSNQIVMTMQELATGTETQATSTSNLVSIMDTFAAKVTETNENGTAVQKYSTDVIHMTTDGAEKMASSATQMAKINQLVQESVQKVEGLDVQSQEITKLVTVINDIAAQTNLLALNAAIEAARAGEHGRGFAVVADEVRSLAEQVSHSVTDISSIVDRIQGETRSVSSGLAEGYKEVEQGTEQIKSTEETFNQIRAAVSEMDANIKSVGHNLNEIVGSTTVINTTIDEIAAVSEESAAGVEQTSASVQQSASSMEEVANSSAQLAKLSEELNSLVRQFKL</sequence>
<name>A0ABU4G9Y3_9BACL</name>
<dbReference type="Pfam" id="PF00015">
    <property type="entry name" value="MCPsignal"/>
    <property type="match status" value="1"/>
</dbReference>
<dbReference type="CDD" id="cd11386">
    <property type="entry name" value="MCP_signal"/>
    <property type="match status" value="1"/>
</dbReference>
<protein>
    <submittedName>
        <fullName evidence="10">Methyl-accepting chemotaxis protein</fullName>
    </submittedName>
</protein>
<organism evidence="10 11">
    <name type="scientific">Sporosarcina saromensis</name>
    <dbReference type="NCBI Taxonomy" id="359365"/>
    <lineage>
        <taxon>Bacteria</taxon>
        <taxon>Bacillati</taxon>
        <taxon>Bacillota</taxon>
        <taxon>Bacilli</taxon>
        <taxon>Bacillales</taxon>
        <taxon>Caryophanaceae</taxon>
        <taxon>Sporosarcina</taxon>
    </lineage>
</organism>
<feature type="domain" description="HAMP" evidence="9">
    <location>
        <begin position="206"/>
        <end position="259"/>
    </location>
</feature>
<dbReference type="SMART" id="SM00304">
    <property type="entry name" value="HAMP"/>
    <property type="match status" value="1"/>
</dbReference>
<evidence type="ECO:0000256" key="1">
    <source>
        <dbReference type="ARBA" id="ARBA00004236"/>
    </source>
</evidence>
<dbReference type="InterPro" id="IPR004089">
    <property type="entry name" value="MCPsignal_dom"/>
</dbReference>